<feature type="domain" description="C2H2-type" evidence="4">
    <location>
        <begin position="524"/>
        <end position="545"/>
    </location>
</feature>
<feature type="region of interest" description="Disordered" evidence="2">
    <location>
        <begin position="485"/>
        <end position="519"/>
    </location>
</feature>
<organism evidence="5">
    <name type="scientific">Riboviria sp</name>
    <dbReference type="NCBI Taxonomy" id="2585031"/>
    <lineage>
        <taxon>Viruses</taxon>
        <taxon>Riboviria</taxon>
    </lineage>
</organism>
<feature type="region of interest" description="Disordered" evidence="2">
    <location>
        <begin position="558"/>
        <end position="601"/>
    </location>
</feature>
<feature type="transmembrane region" description="Helical" evidence="3">
    <location>
        <begin position="125"/>
        <end position="146"/>
    </location>
</feature>
<evidence type="ECO:0000259" key="4">
    <source>
        <dbReference type="PROSITE" id="PS00028"/>
    </source>
</evidence>
<feature type="compositionally biased region" description="Polar residues" evidence="2">
    <location>
        <begin position="349"/>
        <end position="358"/>
    </location>
</feature>
<feature type="compositionally biased region" description="Basic and acidic residues" evidence="2">
    <location>
        <begin position="360"/>
        <end position="369"/>
    </location>
</feature>
<keyword evidence="3" id="KW-1133">Transmembrane helix</keyword>
<proteinExistence type="predicted"/>
<reference evidence="5" key="1">
    <citation type="submission" date="2020-11" db="EMBL/GenBank/DDBJ databases">
        <title>RNA virus dark matter in the feces of wild birds.</title>
        <authorList>
            <person name="Lu X."/>
            <person name="Yang X.S."/>
            <person name="Zhang W."/>
        </authorList>
    </citation>
    <scope>NUCLEOTIDE SEQUENCE</scope>
    <source>
        <strain evidence="5">Red-flankedBluetail94con69</strain>
    </source>
</reference>
<dbReference type="Gene3D" id="2.40.10.10">
    <property type="entry name" value="Trypsin-like serine proteases"/>
    <property type="match status" value="2"/>
</dbReference>
<feature type="transmembrane region" description="Helical" evidence="3">
    <location>
        <begin position="35"/>
        <end position="60"/>
    </location>
</feature>
<accession>A0A8K1U2K8</accession>
<sequence length="637" mass="69753">MSRDVPVYRHTTERDEVERDLDLMLSRFWRRAAKVALVVASAIAILSMLVAVLVLAWRWFLHGLRAARDSVFKQFSGVYGWLDEYSPSETEEERLKKYTTLRSRIMHLWDSSLSLGAAYAVPGDIWDWFLLVTVMVFVGFGVWVVGKKLGGVGRRSIMRMRGIQFEAMRPGSSFTRAEIPPCQVQILIPGLLADTHQGYGVRLGDYLVVPQHVLSHFSELIFVGKSRARLLLPVNYTRSRLCDDLAYVYMGPASFAQLGATVARGMDKGFVSNYATVVGTSGASTGRVSKSTLRGRLIYEGSTTAGMSGAAYLVQGCLAGIHQGASGSHNLGISSEVFKAEMAYLTQKESANGSSPSSGGKEELSDKYTPRFTSTWKQEDLAAMAEDRYGDDSGWADEVEEADFWSKKLDFESASKRKPEVVQQISITKKDGSVVQVPLDLQCEGGGKAVVDAVPAHLVDYMQRLVNLRVVERLADLEVKVLQLQQGSPKRPVEDSSSLAALPSEPSCSSGPPPRVEPTTRFPCDFCSQVCRTHERLERHVKSSHDKNLHLESAIAEDTGDSGKTVKQTGSFLGKKASRKKNGTLSTPTSPVKAGKRGFASSADVQSQILASQRNIEKSLKDLVGVLAGRNLGTTQN</sequence>
<dbReference type="InterPro" id="IPR009003">
    <property type="entry name" value="Peptidase_S1_PA"/>
</dbReference>
<dbReference type="InterPro" id="IPR043504">
    <property type="entry name" value="Peptidase_S1_PA_chymotrypsin"/>
</dbReference>
<keyword evidence="1" id="KW-0378">Hydrolase</keyword>
<dbReference type="EMBL" id="MW239444">
    <property type="protein sequence ID" value="UGO57478.1"/>
    <property type="molecule type" value="Genomic_RNA"/>
</dbReference>
<dbReference type="InterPro" id="IPR013087">
    <property type="entry name" value="Znf_C2H2_type"/>
</dbReference>
<dbReference type="GO" id="GO:0016787">
    <property type="term" value="F:hydrolase activity"/>
    <property type="evidence" value="ECO:0007669"/>
    <property type="project" value="UniProtKB-KW"/>
</dbReference>
<name>A0A8K1U2K8_9VIRU</name>
<feature type="compositionally biased region" description="Low complexity" evidence="2">
    <location>
        <begin position="496"/>
        <end position="510"/>
    </location>
</feature>
<evidence type="ECO:0000313" key="5">
    <source>
        <dbReference type="EMBL" id="UGO57478.1"/>
    </source>
</evidence>
<evidence type="ECO:0000256" key="2">
    <source>
        <dbReference type="SAM" id="MobiDB-lite"/>
    </source>
</evidence>
<keyword evidence="3" id="KW-0472">Membrane</keyword>
<evidence type="ECO:0000256" key="3">
    <source>
        <dbReference type="SAM" id="Phobius"/>
    </source>
</evidence>
<dbReference type="SUPFAM" id="SSF50494">
    <property type="entry name" value="Trypsin-like serine proteases"/>
    <property type="match status" value="1"/>
</dbReference>
<feature type="region of interest" description="Disordered" evidence="2">
    <location>
        <begin position="349"/>
        <end position="369"/>
    </location>
</feature>
<keyword evidence="3" id="KW-0812">Transmembrane</keyword>
<dbReference type="PROSITE" id="PS00028">
    <property type="entry name" value="ZINC_FINGER_C2H2_1"/>
    <property type="match status" value="1"/>
</dbReference>
<protein>
    <recommendedName>
        <fullName evidence="4">C2H2-type domain-containing protein</fullName>
    </recommendedName>
</protein>
<evidence type="ECO:0000256" key="1">
    <source>
        <dbReference type="ARBA" id="ARBA00022801"/>
    </source>
</evidence>